<keyword evidence="2" id="KW-0378">Hydrolase</keyword>
<dbReference type="PANTHER" id="PTHR43798">
    <property type="entry name" value="MONOACYLGLYCEROL LIPASE"/>
    <property type="match status" value="1"/>
</dbReference>
<dbReference type="PANTHER" id="PTHR43798:SF33">
    <property type="entry name" value="HYDROLASE, PUTATIVE (AFU_ORTHOLOGUE AFUA_2G14860)-RELATED"/>
    <property type="match status" value="1"/>
</dbReference>
<dbReference type="GO" id="GO:0016787">
    <property type="term" value="F:hydrolase activity"/>
    <property type="evidence" value="ECO:0007669"/>
    <property type="project" value="UniProtKB-KW"/>
</dbReference>
<proteinExistence type="predicted"/>
<gene>
    <name evidence="2" type="ORF">ACFO0B_05880</name>
</gene>
<dbReference type="InterPro" id="IPR050266">
    <property type="entry name" value="AB_hydrolase_sf"/>
</dbReference>
<reference evidence="3" key="1">
    <citation type="journal article" date="2019" name="Int. J. Syst. Evol. Microbiol.">
        <title>The Global Catalogue of Microorganisms (GCM) 10K type strain sequencing project: providing services to taxonomists for standard genome sequencing and annotation.</title>
        <authorList>
            <consortium name="The Broad Institute Genomics Platform"/>
            <consortium name="The Broad Institute Genome Sequencing Center for Infectious Disease"/>
            <person name="Wu L."/>
            <person name="Ma J."/>
        </authorList>
    </citation>
    <scope>NUCLEOTIDE SEQUENCE [LARGE SCALE GENOMIC DNA]</scope>
    <source>
        <strain evidence="3">CGMCC 4.7330</strain>
    </source>
</reference>
<name>A0ABV8DNA1_9NOCA</name>
<dbReference type="EMBL" id="JBHSAX010000005">
    <property type="protein sequence ID" value="MFC3961516.1"/>
    <property type="molecule type" value="Genomic_DNA"/>
</dbReference>
<dbReference type="Pfam" id="PF00561">
    <property type="entry name" value="Abhydrolase_1"/>
    <property type="match status" value="1"/>
</dbReference>
<keyword evidence="3" id="KW-1185">Reference proteome</keyword>
<protein>
    <submittedName>
        <fullName evidence="2">Alpha/beta fold hydrolase</fullName>
    </submittedName>
</protein>
<dbReference type="SUPFAM" id="SSF53474">
    <property type="entry name" value="alpha/beta-Hydrolases"/>
    <property type="match status" value="1"/>
</dbReference>
<evidence type="ECO:0000259" key="1">
    <source>
        <dbReference type="Pfam" id="PF00561"/>
    </source>
</evidence>
<comment type="caution">
    <text evidence="2">The sequence shown here is derived from an EMBL/GenBank/DDBJ whole genome shotgun (WGS) entry which is preliminary data.</text>
</comment>
<dbReference type="Proteomes" id="UP001595696">
    <property type="component" value="Unassembled WGS sequence"/>
</dbReference>
<dbReference type="Gene3D" id="3.40.50.1820">
    <property type="entry name" value="alpha/beta hydrolase"/>
    <property type="match status" value="1"/>
</dbReference>
<dbReference type="RefSeq" id="WP_378611266.1">
    <property type="nucleotide sequence ID" value="NZ_JBHSAX010000005.1"/>
</dbReference>
<accession>A0ABV8DNA1</accession>
<organism evidence="2 3">
    <name type="scientific">Nocardia jiangsuensis</name>
    <dbReference type="NCBI Taxonomy" id="1691563"/>
    <lineage>
        <taxon>Bacteria</taxon>
        <taxon>Bacillati</taxon>
        <taxon>Actinomycetota</taxon>
        <taxon>Actinomycetes</taxon>
        <taxon>Mycobacteriales</taxon>
        <taxon>Nocardiaceae</taxon>
        <taxon>Nocardia</taxon>
    </lineage>
</organism>
<feature type="domain" description="AB hydrolase-1" evidence="1">
    <location>
        <begin position="35"/>
        <end position="192"/>
    </location>
</feature>
<dbReference type="InterPro" id="IPR029058">
    <property type="entry name" value="AB_hydrolase_fold"/>
</dbReference>
<sequence>MTLWSTYLGSQLHYLHAAGTRTRIVRTPGPSGPRPIVLLHGRGGHLESFARNVTALSAHAEVISLDLLGHGLTAQTGSSYDIGEIARHVDAVLDLLDDGRGFDVVAQSLGAWAALLLAGQHPGRFARLVLIEPAGLQRQAERLGDPRVARAAEAGGQVFDHPSEQNVRLRFAQLLHDPASCDDEMVELRRRLYGLPGATAVHKAVRTADNDRFVLDDGRLRSITSPVLFVRGEHGHLPAALLSAAASGIDGSALLTVAAAKQWPHYERPDIVNPRILHHLGR</sequence>
<evidence type="ECO:0000313" key="3">
    <source>
        <dbReference type="Proteomes" id="UP001595696"/>
    </source>
</evidence>
<dbReference type="InterPro" id="IPR000073">
    <property type="entry name" value="AB_hydrolase_1"/>
</dbReference>
<evidence type="ECO:0000313" key="2">
    <source>
        <dbReference type="EMBL" id="MFC3961516.1"/>
    </source>
</evidence>